<dbReference type="SUPFAM" id="SSF53187">
    <property type="entry name" value="Zn-dependent exopeptidases"/>
    <property type="match status" value="1"/>
</dbReference>
<proteinExistence type="predicted"/>
<dbReference type="Proteomes" id="UP000509301">
    <property type="component" value="Chromosome"/>
</dbReference>
<dbReference type="Gene3D" id="3.40.630.10">
    <property type="entry name" value="Zn peptidases"/>
    <property type="match status" value="1"/>
</dbReference>
<evidence type="ECO:0000259" key="1">
    <source>
        <dbReference type="Pfam" id="PF04389"/>
    </source>
</evidence>
<dbReference type="AlphaFoldDB" id="A0A6N0NQW2"/>
<evidence type="ECO:0000313" key="3">
    <source>
        <dbReference type="Proteomes" id="UP000509301"/>
    </source>
</evidence>
<protein>
    <submittedName>
        <fullName evidence="2">M28 family peptidase</fullName>
    </submittedName>
</protein>
<dbReference type="RefSeq" id="WP_174628695.1">
    <property type="nucleotide sequence ID" value="NZ_CP049074.1"/>
</dbReference>
<reference evidence="2 3" key="1">
    <citation type="submission" date="2020-02" db="EMBL/GenBank/DDBJ databases">
        <title>Comparative genome analysis reveals the metabolism and evolution of the thermophilic archaeal genus Metallosphaera.</title>
        <authorList>
            <person name="Jiang C."/>
        </authorList>
    </citation>
    <scope>NUCLEOTIDE SEQUENCE [LARGE SCALE GENOMIC DNA]</scope>
    <source>
        <strain evidence="2 3">Ric-A</strain>
    </source>
</reference>
<dbReference type="InterPro" id="IPR007484">
    <property type="entry name" value="Peptidase_M28"/>
</dbReference>
<accession>A0A6N0NQW2</accession>
<feature type="domain" description="Peptidase M28" evidence="1">
    <location>
        <begin position="154"/>
        <end position="295"/>
    </location>
</feature>
<gene>
    <name evidence="2" type="ORF">GWK48_00720</name>
</gene>
<evidence type="ECO:0000313" key="2">
    <source>
        <dbReference type="EMBL" id="QKQ99115.1"/>
    </source>
</evidence>
<dbReference type="Pfam" id="PF04389">
    <property type="entry name" value="Peptidase_M28"/>
    <property type="match status" value="1"/>
</dbReference>
<keyword evidence="3" id="KW-1185">Reference proteome</keyword>
<organism evidence="2 3">
    <name type="scientific">Metallosphaera tengchongensis</name>
    <dbReference type="NCBI Taxonomy" id="1532350"/>
    <lineage>
        <taxon>Archaea</taxon>
        <taxon>Thermoproteota</taxon>
        <taxon>Thermoprotei</taxon>
        <taxon>Sulfolobales</taxon>
        <taxon>Sulfolobaceae</taxon>
        <taxon>Metallosphaera</taxon>
    </lineage>
</organism>
<dbReference type="OrthoDB" id="34215at2157"/>
<dbReference type="EMBL" id="CP049074">
    <property type="protein sequence ID" value="QKQ99115.1"/>
    <property type="molecule type" value="Genomic_DNA"/>
</dbReference>
<sequence>MNPSVFEFLELGEATHGSPQESKILDTISHGFPEHTVVNITTKYWEVNSSAVYVNGERLEGVVMPYTKGCVKGKIGREIGLFQMPSHPFLLKSLPLSQYEGVLIYEEGKLRKIVLPQGSPPSFFIPRKVEGIAEICSENELVTVSSRNVEVKVRDGDSYILFLAHVDHWLTGFHDNLFSVGLLMDLKKDLEKLNLKHGVKIVFLSSEEGPRCCTGSMQYPTKDVFSVISIDATYPSRVVYSSTPDLWSLSSHFNLKRVEMPTPFSDHFPFVAKGIPGLVLYNDDMIGVYHSNTDLPIPSDDGYYKELKSSLIKFTLELDSKTKEELDEKFFEVARQRGYRGDVRDGALVPDPETLLTKFRVESS</sequence>
<dbReference type="KEGG" id="mten:GWK48_00720"/>
<dbReference type="GeneID" id="55640424"/>
<name>A0A6N0NQW2_9CREN</name>